<keyword evidence="6" id="KW-0560">Oxidoreductase</keyword>
<dbReference type="OrthoDB" id="3203564at2759"/>
<dbReference type="VEuPathDB" id="FungiDB:BD410DRAFT_802245"/>
<dbReference type="AlphaFoldDB" id="A0A4Y7QAT0"/>
<evidence type="ECO:0000256" key="2">
    <source>
        <dbReference type="ARBA" id="ARBA00005179"/>
    </source>
</evidence>
<keyword evidence="9" id="KW-0472">Membrane</keyword>
<dbReference type="Gene3D" id="1.10.630.10">
    <property type="entry name" value="Cytochrome P450"/>
    <property type="match status" value="1"/>
</dbReference>
<evidence type="ECO:0000313" key="11">
    <source>
        <dbReference type="Proteomes" id="UP000294933"/>
    </source>
</evidence>
<accession>A0A4Y7QAT0</accession>
<dbReference type="EMBL" id="ML170168">
    <property type="protein sequence ID" value="TDL23920.1"/>
    <property type="molecule type" value="Genomic_DNA"/>
</dbReference>
<evidence type="ECO:0000256" key="9">
    <source>
        <dbReference type="SAM" id="Phobius"/>
    </source>
</evidence>
<keyword evidence="7" id="KW-0408">Iron</keyword>
<dbReference type="PANTHER" id="PTHR24305">
    <property type="entry name" value="CYTOCHROME P450"/>
    <property type="match status" value="1"/>
</dbReference>
<name>A0A4Y7QAT0_9AGAM</name>
<feature type="transmembrane region" description="Helical" evidence="9">
    <location>
        <begin position="216"/>
        <end position="238"/>
    </location>
</feature>
<evidence type="ECO:0000256" key="8">
    <source>
        <dbReference type="ARBA" id="ARBA00023033"/>
    </source>
</evidence>
<keyword evidence="8" id="KW-0503">Monooxygenase</keyword>
<comment type="cofactor">
    <cofactor evidence="1">
        <name>heme</name>
        <dbReference type="ChEBI" id="CHEBI:30413"/>
    </cofactor>
</comment>
<comment type="similarity">
    <text evidence="3">Belongs to the cytochrome P450 family.</text>
</comment>
<reference evidence="10 11" key="1">
    <citation type="submission" date="2018-06" db="EMBL/GenBank/DDBJ databases">
        <title>A transcriptomic atlas of mushroom development highlights an independent origin of complex multicellularity.</title>
        <authorList>
            <consortium name="DOE Joint Genome Institute"/>
            <person name="Krizsan K."/>
            <person name="Almasi E."/>
            <person name="Merenyi Z."/>
            <person name="Sahu N."/>
            <person name="Viragh M."/>
            <person name="Koszo T."/>
            <person name="Mondo S."/>
            <person name="Kiss B."/>
            <person name="Balint B."/>
            <person name="Kues U."/>
            <person name="Barry K."/>
            <person name="Hegedus J.C."/>
            <person name="Henrissat B."/>
            <person name="Johnson J."/>
            <person name="Lipzen A."/>
            <person name="Ohm R."/>
            <person name="Nagy I."/>
            <person name="Pangilinan J."/>
            <person name="Yan J."/>
            <person name="Xiong Y."/>
            <person name="Grigoriev I.V."/>
            <person name="Hibbett D.S."/>
            <person name="Nagy L.G."/>
        </authorList>
    </citation>
    <scope>NUCLEOTIDE SEQUENCE [LARGE SCALE GENOMIC DNA]</scope>
    <source>
        <strain evidence="10 11">SZMC22713</strain>
    </source>
</reference>
<keyword evidence="9" id="KW-1133">Transmembrane helix</keyword>
<dbReference type="SUPFAM" id="SSF48264">
    <property type="entry name" value="Cytochrome P450"/>
    <property type="match status" value="1"/>
</dbReference>
<keyword evidence="4" id="KW-0349">Heme</keyword>
<keyword evidence="5" id="KW-0479">Metal-binding</keyword>
<keyword evidence="11" id="KW-1185">Reference proteome</keyword>
<dbReference type="InterPro" id="IPR050121">
    <property type="entry name" value="Cytochrome_P450_monoxygenase"/>
</dbReference>
<dbReference type="PANTHER" id="PTHR24305:SF166">
    <property type="entry name" value="CYTOCHROME P450 12A4, MITOCHONDRIAL-RELATED"/>
    <property type="match status" value="1"/>
</dbReference>
<sequence length="626" mass="69974">MDEFNALFPGLGSCSRYLTTIRRIGALLGSPQKSNELTLTGGVHPTNCLRRKDSAKATQQVTAYDQEMQSNMTERMSLVASNTPIEWSESAELNLLQPWTMTTPDFQVGCHEFAEDVLPVRYLRDWLRARIGWQDVGSPRLMIVPAQTSGMRECIQHLGVVKRFEFTVTSTFCPCSTILPQLEHAEPELSEITKSAHHPHPIRAALLNLGCQIREIISAAMTFPFFILLAWFIARFVVNRNRSDLRVRSPPVGSGATNWKLFKVKRWNSTANGYCRCGPCGSQHIFANIFTYMKSPTLRPIIANTIGKGLVWADGEDHVFQRRLLSPAFTLESVKEMAEDISECAEKLENTLINLALSNAGVANLNIAPYTSRCTLDVIGRVAFGHDFKFGESGSLDQFFRAFPMIVSFSLKYAKVQGRVKTMTGALAKRLIEDGSHVEKRKNILSILLRSQGKTGGLSNAQIIDNISTFIIVGHETTAGALNFALMELARSPRAQQKLREEVRNSRDAISYDGIQKLEFLDAVTKEVVQKGQVIHIPLMSMNTNPKVWGEDAGEFKPERWPTTLHWGYRLAVFEFKVILATLLRSLEFHSTDVTVYTKVTQQILQPVVDGKCGVVPVRITVASHT</sequence>
<evidence type="ECO:0000256" key="1">
    <source>
        <dbReference type="ARBA" id="ARBA00001971"/>
    </source>
</evidence>
<dbReference type="Proteomes" id="UP000294933">
    <property type="component" value="Unassembled WGS sequence"/>
</dbReference>
<dbReference type="GO" id="GO:0016705">
    <property type="term" value="F:oxidoreductase activity, acting on paired donors, with incorporation or reduction of molecular oxygen"/>
    <property type="evidence" value="ECO:0007669"/>
    <property type="project" value="InterPro"/>
</dbReference>
<organism evidence="10 11">
    <name type="scientific">Rickenella mellea</name>
    <dbReference type="NCBI Taxonomy" id="50990"/>
    <lineage>
        <taxon>Eukaryota</taxon>
        <taxon>Fungi</taxon>
        <taxon>Dikarya</taxon>
        <taxon>Basidiomycota</taxon>
        <taxon>Agaricomycotina</taxon>
        <taxon>Agaricomycetes</taxon>
        <taxon>Hymenochaetales</taxon>
        <taxon>Rickenellaceae</taxon>
        <taxon>Rickenella</taxon>
    </lineage>
</organism>
<comment type="pathway">
    <text evidence="2">Secondary metabolite biosynthesis.</text>
</comment>
<dbReference type="InterPro" id="IPR036396">
    <property type="entry name" value="Cyt_P450_sf"/>
</dbReference>
<dbReference type="Pfam" id="PF00067">
    <property type="entry name" value="p450"/>
    <property type="match status" value="1"/>
</dbReference>
<dbReference type="InterPro" id="IPR001128">
    <property type="entry name" value="Cyt_P450"/>
</dbReference>
<evidence type="ECO:0000256" key="4">
    <source>
        <dbReference type="ARBA" id="ARBA00022617"/>
    </source>
</evidence>
<evidence type="ECO:0000256" key="7">
    <source>
        <dbReference type="ARBA" id="ARBA00023004"/>
    </source>
</evidence>
<evidence type="ECO:0000256" key="5">
    <source>
        <dbReference type="ARBA" id="ARBA00022723"/>
    </source>
</evidence>
<keyword evidence="9" id="KW-0812">Transmembrane</keyword>
<dbReference type="GO" id="GO:0020037">
    <property type="term" value="F:heme binding"/>
    <property type="evidence" value="ECO:0007669"/>
    <property type="project" value="InterPro"/>
</dbReference>
<evidence type="ECO:0000313" key="10">
    <source>
        <dbReference type="EMBL" id="TDL23920.1"/>
    </source>
</evidence>
<evidence type="ECO:0000256" key="6">
    <source>
        <dbReference type="ARBA" id="ARBA00023002"/>
    </source>
</evidence>
<dbReference type="STRING" id="50990.A0A4Y7QAT0"/>
<proteinExistence type="inferred from homology"/>
<dbReference type="GO" id="GO:0004497">
    <property type="term" value="F:monooxygenase activity"/>
    <property type="evidence" value="ECO:0007669"/>
    <property type="project" value="UniProtKB-KW"/>
</dbReference>
<gene>
    <name evidence="10" type="ORF">BD410DRAFT_802245</name>
</gene>
<protein>
    <submittedName>
        <fullName evidence="10">Cytochrome P450</fullName>
    </submittedName>
</protein>
<evidence type="ECO:0000256" key="3">
    <source>
        <dbReference type="ARBA" id="ARBA00010617"/>
    </source>
</evidence>
<dbReference type="GO" id="GO:0005506">
    <property type="term" value="F:iron ion binding"/>
    <property type="evidence" value="ECO:0007669"/>
    <property type="project" value="InterPro"/>
</dbReference>